<dbReference type="AlphaFoldDB" id="A0A4S8M312"/>
<feature type="transmembrane region" description="Helical" evidence="1">
    <location>
        <begin position="20"/>
        <end position="39"/>
    </location>
</feature>
<feature type="non-terminal residue" evidence="2">
    <location>
        <position position="1"/>
    </location>
</feature>
<organism evidence="2 3">
    <name type="scientific">Dendrothele bispora (strain CBS 962.96)</name>
    <dbReference type="NCBI Taxonomy" id="1314807"/>
    <lineage>
        <taxon>Eukaryota</taxon>
        <taxon>Fungi</taxon>
        <taxon>Dikarya</taxon>
        <taxon>Basidiomycota</taxon>
        <taxon>Agaricomycotina</taxon>
        <taxon>Agaricomycetes</taxon>
        <taxon>Agaricomycetidae</taxon>
        <taxon>Agaricales</taxon>
        <taxon>Agaricales incertae sedis</taxon>
        <taxon>Dendrothele</taxon>
    </lineage>
</organism>
<name>A0A4S8M312_DENBC</name>
<sequence>NFQLMLKGVDYTLKYYYANAAFNFVLTLMIGVRIWWVGMKTQVLMGYSQQSGIIRYKYKAIFSISLESGILYPICLIAHAIITGNVNKVSITVDLTPTA</sequence>
<protein>
    <submittedName>
        <fullName evidence="2">Uncharacterized protein</fullName>
    </submittedName>
</protein>
<dbReference type="EMBL" id="ML179175">
    <property type="protein sequence ID" value="THU96536.1"/>
    <property type="molecule type" value="Genomic_DNA"/>
</dbReference>
<keyword evidence="1" id="KW-0472">Membrane</keyword>
<keyword evidence="1" id="KW-0812">Transmembrane</keyword>
<reference evidence="2 3" key="1">
    <citation type="journal article" date="2019" name="Nat. Ecol. Evol.">
        <title>Megaphylogeny resolves global patterns of mushroom evolution.</title>
        <authorList>
            <person name="Varga T."/>
            <person name="Krizsan K."/>
            <person name="Foldi C."/>
            <person name="Dima B."/>
            <person name="Sanchez-Garcia M."/>
            <person name="Sanchez-Ramirez S."/>
            <person name="Szollosi G.J."/>
            <person name="Szarkandi J.G."/>
            <person name="Papp V."/>
            <person name="Albert L."/>
            <person name="Andreopoulos W."/>
            <person name="Angelini C."/>
            <person name="Antonin V."/>
            <person name="Barry K.W."/>
            <person name="Bougher N.L."/>
            <person name="Buchanan P."/>
            <person name="Buyck B."/>
            <person name="Bense V."/>
            <person name="Catcheside P."/>
            <person name="Chovatia M."/>
            <person name="Cooper J."/>
            <person name="Damon W."/>
            <person name="Desjardin D."/>
            <person name="Finy P."/>
            <person name="Geml J."/>
            <person name="Haridas S."/>
            <person name="Hughes K."/>
            <person name="Justo A."/>
            <person name="Karasinski D."/>
            <person name="Kautmanova I."/>
            <person name="Kiss B."/>
            <person name="Kocsube S."/>
            <person name="Kotiranta H."/>
            <person name="LaButti K.M."/>
            <person name="Lechner B.E."/>
            <person name="Liimatainen K."/>
            <person name="Lipzen A."/>
            <person name="Lukacs Z."/>
            <person name="Mihaltcheva S."/>
            <person name="Morgado L.N."/>
            <person name="Niskanen T."/>
            <person name="Noordeloos M.E."/>
            <person name="Ohm R.A."/>
            <person name="Ortiz-Santana B."/>
            <person name="Ovrebo C."/>
            <person name="Racz N."/>
            <person name="Riley R."/>
            <person name="Savchenko A."/>
            <person name="Shiryaev A."/>
            <person name="Soop K."/>
            <person name="Spirin V."/>
            <person name="Szebenyi C."/>
            <person name="Tomsovsky M."/>
            <person name="Tulloss R.E."/>
            <person name="Uehling J."/>
            <person name="Grigoriev I.V."/>
            <person name="Vagvolgyi C."/>
            <person name="Papp T."/>
            <person name="Martin F.M."/>
            <person name="Miettinen O."/>
            <person name="Hibbett D.S."/>
            <person name="Nagy L.G."/>
        </authorList>
    </citation>
    <scope>NUCLEOTIDE SEQUENCE [LARGE SCALE GENOMIC DNA]</scope>
    <source>
        <strain evidence="2 3">CBS 962.96</strain>
    </source>
</reference>
<dbReference type="Proteomes" id="UP000297245">
    <property type="component" value="Unassembled WGS sequence"/>
</dbReference>
<keyword evidence="3" id="KW-1185">Reference proteome</keyword>
<accession>A0A4S8M312</accession>
<evidence type="ECO:0000313" key="3">
    <source>
        <dbReference type="Proteomes" id="UP000297245"/>
    </source>
</evidence>
<evidence type="ECO:0000256" key="1">
    <source>
        <dbReference type="SAM" id="Phobius"/>
    </source>
</evidence>
<feature type="transmembrane region" description="Helical" evidence="1">
    <location>
        <begin position="60"/>
        <end position="82"/>
    </location>
</feature>
<gene>
    <name evidence="2" type="ORF">K435DRAFT_572195</name>
</gene>
<evidence type="ECO:0000313" key="2">
    <source>
        <dbReference type="EMBL" id="THU96536.1"/>
    </source>
</evidence>
<proteinExistence type="predicted"/>
<feature type="non-terminal residue" evidence="2">
    <location>
        <position position="99"/>
    </location>
</feature>
<keyword evidence="1" id="KW-1133">Transmembrane helix</keyword>
<dbReference type="OrthoDB" id="3265563at2759"/>